<dbReference type="SUPFAM" id="SSF50203">
    <property type="entry name" value="Bacterial enterotoxins"/>
    <property type="match status" value="1"/>
</dbReference>
<reference evidence="4" key="6">
    <citation type="submission" date="2018-08" db="EMBL/GenBank/DDBJ databases">
        <authorList>
            <person name="Ashton P.M."/>
            <person name="Dallman T."/>
            <person name="Nair S."/>
            <person name="De Pinna E."/>
            <person name="Peters T."/>
            <person name="Grant K."/>
        </authorList>
    </citation>
    <scope>NUCLEOTIDE SEQUENCE [LARGE SCALE GENOMIC DNA]</scope>
    <source>
        <strain evidence="4">294779</strain>
        <strain evidence="5">481463</strain>
    </source>
</reference>
<dbReference type="EMBL" id="AAIBIC010000005">
    <property type="protein sequence ID" value="ECC3913474.1"/>
    <property type="molecule type" value="Genomic_DNA"/>
</dbReference>
<dbReference type="EMBL" id="AAGLNK010000021">
    <property type="protein sequence ID" value="EBP3695132.1"/>
    <property type="molecule type" value="Genomic_DNA"/>
</dbReference>
<protein>
    <submittedName>
        <fullName evidence="2">Subtilase cytotoxin subunit B</fullName>
    </submittedName>
    <submittedName>
        <fullName evidence="11">Subtilase family AB5 toxin binding subunit</fullName>
    </submittedName>
</protein>
<dbReference type="RefSeq" id="WP_023245929.1">
    <property type="nucleotide sequence ID" value="NZ_CP011288.1"/>
</dbReference>
<evidence type="ECO:0000313" key="9">
    <source>
        <dbReference type="EMBL" id="HAC6765137.1"/>
    </source>
</evidence>
<name>A0A2I5HFM4_SALDZ</name>
<dbReference type="NCBIfam" id="NF038397">
    <property type="entry name" value="AB5_pltB_like"/>
    <property type="match status" value="1"/>
</dbReference>
<evidence type="ECO:0000256" key="1">
    <source>
        <dbReference type="SAM" id="SignalP"/>
    </source>
</evidence>
<evidence type="ECO:0000313" key="3">
    <source>
        <dbReference type="EMBL" id="EBP3695132.1"/>
    </source>
</evidence>
<evidence type="ECO:0000313" key="12">
    <source>
        <dbReference type="Proteomes" id="UP000230639"/>
    </source>
</evidence>
<accession>A0A2I5HFM4</accession>
<evidence type="ECO:0000313" key="5">
    <source>
        <dbReference type="EMBL" id="ECJ2911816.1"/>
    </source>
</evidence>
<evidence type="ECO:0000313" key="10">
    <source>
        <dbReference type="EMBL" id="HAE1651162.1"/>
    </source>
</evidence>
<dbReference type="Gene3D" id="2.40.50.110">
    <property type="match status" value="1"/>
</dbReference>
<evidence type="ECO:0000313" key="2">
    <source>
        <dbReference type="EMBL" id="ATW54347.1"/>
    </source>
</evidence>
<dbReference type="Proteomes" id="UP000839735">
    <property type="component" value="Unassembled WGS sequence"/>
</dbReference>
<reference evidence="8" key="2">
    <citation type="journal article" date="2018" name="Genome Biol.">
        <title>SKESA: strategic k-mer extension for scrupulous assemblies.</title>
        <authorList>
            <person name="Souvorov A."/>
            <person name="Agarwala R."/>
            <person name="Lipman D.J."/>
        </authorList>
    </citation>
    <scope>NUCLEOTIDE SEQUENCE</scope>
    <source>
        <strain evidence="9">11-1391</strain>
        <strain evidence="8">Salmonella enterica</strain>
    </source>
</reference>
<organism evidence="2 12">
    <name type="scientific">Salmonella diarizonae</name>
    <dbReference type="NCBI Taxonomy" id="59204"/>
    <lineage>
        <taxon>Bacteria</taxon>
        <taxon>Pseudomonadati</taxon>
        <taxon>Pseudomonadota</taxon>
        <taxon>Gammaproteobacteria</taxon>
        <taxon>Enterobacterales</taxon>
        <taxon>Enterobacteriaceae</taxon>
        <taxon>Salmonella</taxon>
    </lineage>
</organism>
<dbReference type="EMBL" id="CP023345">
    <property type="protein sequence ID" value="ATW54347.1"/>
    <property type="molecule type" value="Genomic_DNA"/>
</dbReference>
<evidence type="ECO:0000313" key="11">
    <source>
        <dbReference type="EMBL" id="QXN85413.1"/>
    </source>
</evidence>
<evidence type="ECO:0000313" key="8">
    <source>
        <dbReference type="EMBL" id="HAB4466659.1"/>
    </source>
</evidence>
<dbReference type="EMBL" id="DAARAS010000158">
    <property type="protein sequence ID" value="HAE1651162.1"/>
    <property type="molecule type" value="Genomic_DNA"/>
</dbReference>
<dbReference type="EMBL" id="AAIXUH010000001">
    <property type="protein sequence ID" value="ECJ2911816.1"/>
    <property type="molecule type" value="Genomic_DNA"/>
</dbReference>
<reference evidence="3" key="4">
    <citation type="submission" date="2018-07" db="EMBL/GenBank/DDBJ databases">
        <authorList>
            <consortium name="GenomeTrakr network: Whole genome sequencing for foodborne pathogen traceback"/>
        </authorList>
    </citation>
    <scope>NUCLEOTIDE SEQUENCE</scope>
    <source>
        <strain evidence="3">CFSAN008697</strain>
        <strain evidence="6">FDA00001986</strain>
    </source>
</reference>
<gene>
    <name evidence="6" type="ORF">AH359_15415</name>
    <name evidence="7" type="ORF">B4V94_22805</name>
    <name evidence="2" type="ORF">CNQ75_07285</name>
    <name evidence="4" type="ORF">CTQ69_05310</name>
    <name evidence="5" type="ORF">FNI27_02145</name>
    <name evidence="9" type="ORF">G0D47_10645</name>
    <name evidence="10" type="ORF">G2974_22970</name>
    <name evidence="8" type="ORF">GBZ04_18550</name>
    <name evidence="11" type="ORF">JMJ85_10105</name>
    <name evidence="3" type="ORF">PG27_18445</name>
</gene>
<dbReference type="EMBL" id="DAAGTH010000040">
    <property type="protein sequence ID" value="HAB4466659.1"/>
    <property type="molecule type" value="Genomic_DNA"/>
</dbReference>
<keyword evidence="1" id="KW-0732">Signal</keyword>
<feature type="signal peptide" evidence="1">
    <location>
        <begin position="1"/>
        <end position="21"/>
    </location>
</feature>
<dbReference type="EMBL" id="AAMIRF010000054">
    <property type="protein sequence ID" value="EDH7458200.1"/>
    <property type="molecule type" value="Genomic_DNA"/>
</dbReference>
<reference evidence="7" key="5">
    <citation type="submission" date="2018-07" db="EMBL/GenBank/DDBJ databases">
        <authorList>
            <consortium name="PulseNet: The National Subtyping Network for Foodborne Disease Surveillance"/>
            <person name="Tarr C.L."/>
            <person name="Trees E."/>
            <person name="Katz L.S."/>
            <person name="Carleton-Romer H.A."/>
            <person name="Stroika S."/>
            <person name="Kucerova Z."/>
            <person name="Roache K.F."/>
            <person name="Sabol A.L."/>
            <person name="Besser J."/>
            <person name="Gerner-Smidt P."/>
        </authorList>
    </citation>
    <scope>NUCLEOTIDE SEQUENCE</scope>
    <source>
        <strain evidence="7">PNUSAS008615</strain>
    </source>
</reference>
<reference evidence="9" key="3">
    <citation type="submission" date="2018-07" db="EMBL/GenBank/DDBJ databases">
        <authorList>
            <consortium name="NCBI Pathogen Detection Project"/>
        </authorList>
    </citation>
    <scope>NUCLEOTIDE SEQUENCE</scope>
    <source>
        <strain evidence="9">11-1391</strain>
        <strain evidence="8">Salmonella enterica</strain>
    </source>
</reference>
<dbReference type="InterPro" id="IPR008992">
    <property type="entry name" value="Enterotoxin"/>
</dbReference>
<dbReference type="EMBL" id="DAAMII010000009">
    <property type="protein sequence ID" value="HAC6765137.1"/>
    <property type="molecule type" value="Genomic_DNA"/>
</dbReference>
<sequence length="139" mass="15516">MKKIFSVCALLITAWPLSSWAEWTGDSSINYYSDEVISDFHVGQFNRSAYFCIKTVKKSGEGTPIIACALSHDSKWIPSFNIMLEQARNFYITGHSIRVYVQPNVWSNKSFIEALSSNALVGLSSCSTSECFGPVKPKM</sequence>
<evidence type="ECO:0000313" key="7">
    <source>
        <dbReference type="EMBL" id="EDH7458200.1"/>
    </source>
</evidence>
<evidence type="ECO:0000313" key="4">
    <source>
        <dbReference type="EMBL" id="ECC3913474.1"/>
    </source>
</evidence>
<feature type="chain" id="PRO_5036318048" evidence="1">
    <location>
        <begin position="22"/>
        <end position="139"/>
    </location>
</feature>
<dbReference type="EMBL" id="AALSXK010000013">
    <property type="protein sequence ID" value="EDD0502679.1"/>
    <property type="molecule type" value="Genomic_DNA"/>
</dbReference>
<proteinExistence type="predicted"/>
<dbReference type="AlphaFoldDB" id="A0A2I5HFM4"/>
<reference evidence="11" key="7">
    <citation type="submission" date="2021-07" db="EMBL/GenBank/DDBJ databases">
        <title>Whole-Genome Sequences of non-enterica strains of Salmonella enterica isolated from poultry houses.</title>
        <authorList>
            <person name="Lamas A."/>
            <person name="Regal P."/>
            <person name="Miranda J.M."/>
            <person name="Vazquez B."/>
            <person name="Cepeda A."/>
            <person name="Franco C.M."/>
        </authorList>
    </citation>
    <scope>NUCLEOTIDE SEQUENCE</scope>
    <source>
        <strain evidence="11">LHICA_D1</strain>
    </source>
</reference>
<reference evidence="2 12" key="1">
    <citation type="submission" date="2017-09" db="EMBL/GenBank/DDBJ databases">
        <title>Complete genome of Salmonella enterica subsp. diarizonae isolated from stool of a patient with bacterial enteropathy.</title>
        <authorList>
            <person name="Zhou J."/>
            <person name="Chen Q."/>
            <person name="Guo L."/>
            <person name="Fan J."/>
        </authorList>
    </citation>
    <scope>NUCLEOTIDE SEQUENCE [LARGE SCALE GENOMIC DNA]</scope>
    <source>
        <strain evidence="2 12">HZS154</strain>
    </source>
</reference>
<evidence type="ECO:0000313" key="6">
    <source>
        <dbReference type="EMBL" id="EDD0502679.1"/>
    </source>
</evidence>
<dbReference type="Proteomes" id="UP000230639">
    <property type="component" value="Chromosome"/>
</dbReference>
<dbReference type="EMBL" id="CP078142">
    <property type="protein sequence ID" value="QXN85413.1"/>
    <property type="molecule type" value="Genomic_DNA"/>
</dbReference>